<reference evidence="2" key="1">
    <citation type="journal article" date="2014" name="PLoS ONE">
        <title>Transcriptome-Based Identification of ABC Transporters in the Western Tarnished Plant Bug Lygus hesperus.</title>
        <authorList>
            <person name="Hull J.J."/>
            <person name="Chaney K."/>
            <person name="Geib S.M."/>
            <person name="Fabrick J.A."/>
            <person name="Brent C.S."/>
            <person name="Walsh D."/>
            <person name="Lavine L.C."/>
        </authorList>
    </citation>
    <scope>NUCLEOTIDE SEQUENCE</scope>
</reference>
<dbReference type="EMBL" id="GBRD01010654">
    <property type="protein sequence ID" value="JAG55170.1"/>
    <property type="molecule type" value="Transcribed_RNA"/>
</dbReference>
<feature type="compositionally biased region" description="Basic residues" evidence="1">
    <location>
        <begin position="884"/>
        <end position="897"/>
    </location>
</feature>
<evidence type="ECO:0000256" key="1">
    <source>
        <dbReference type="SAM" id="MobiDB-lite"/>
    </source>
</evidence>
<reference evidence="3" key="3">
    <citation type="submission" date="2014-09" db="EMBL/GenBank/DDBJ databases">
        <authorList>
            <person name="Magalhaes I.L.F."/>
            <person name="Oliveira U."/>
            <person name="Santos F.R."/>
            <person name="Vidigal T.H.D.A."/>
            <person name="Brescovit A.D."/>
            <person name="Santos A.J."/>
        </authorList>
    </citation>
    <scope>NUCLEOTIDE SEQUENCE</scope>
</reference>
<evidence type="ECO:0000313" key="3">
    <source>
        <dbReference type="EMBL" id="JAG55170.1"/>
    </source>
</evidence>
<dbReference type="EMBL" id="GBHO01030589">
    <property type="protein sequence ID" value="JAG13015.1"/>
    <property type="molecule type" value="Transcribed_RNA"/>
</dbReference>
<reference evidence="2" key="2">
    <citation type="submission" date="2014-07" db="EMBL/GenBank/DDBJ databases">
        <authorList>
            <person name="Hull J."/>
        </authorList>
    </citation>
    <scope>NUCLEOTIDE SEQUENCE</scope>
</reference>
<feature type="region of interest" description="Disordered" evidence="1">
    <location>
        <begin position="877"/>
        <end position="897"/>
    </location>
</feature>
<dbReference type="AlphaFoldDB" id="A0A0A9X7F2"/>
<feature type="region of interest" description="Disordered" evidence="1">
    <location>
        <begin position="151"/>
        <end position="179"/>
    </location>
</feature>
<accession>A0A0A9X7F2</accession>
<evidence type="ECO:0000313" key="2">
    <source>
        <dbReference type="EMBL" id="JAG13015.1"/>
    </source>
</evidence>
<sequence length="897" mass="101209">MIFSNGQEVRNTSGHPTPIKSSMSVILKTDQIWSNYTSDSCRTFGSRRRHEQSGPAMGSCRGDFKEWSDNLDIAAFRNVDKESFDTFTERLVQRHTKRKRITPRKASSKIGKLNDRRTKESRQVFTFSRPSSYQPPSGRALNEDIEIYESSGGSVTSNETETHLPRTRQPPTPLSQVPVLPRLVPENGRIDPYDSNSSQDTQIFFPERLLTPSHPPGTCFPRAKSQPDLYYAISDQSMPVKHYTSAHNYGEIFKNCSLLNWQKEGSYLVAPDTRNGMKSANETVPMTGVSTRYTLLNGSSGLSPRKSHPTCHKEDLYTSEMKNSETIFRGCQELNDFLSKKITKTLTGISILPTRGRLMNYAKFNSSFKITEDYYEDVNRRSVSMVPNVADSFAGFPFRGPDRNFEYIHRLNPDFDENQSLTEALTAIRSPNQSSSLTSVAMRSDLIAKVYERFAKSTNLDTPEKGKLSWMRASEAETRSEIALRLPHKRIANGNEFFSSSAVSQMDQKSEFVDFSNDTGSCVSLSRVVSAIRKQRLTELNISLKNTRNHGQKETDLWSSATLSPVRSDPTELASGERVSPMKLCDVISQTGVFNNSSVELFNRPFWKFKVNPVWDVRRSKLAQEFVSKAHHYMCGKDYHRATLNRCYFRRTPALRLNDQSTQFPDSNPTSGDRLVDIEESDEDEILSFEAATYCQIVHNNCQVDQGHSAGERTKQNSDRSLTGGFNFGCSNAFHCQTFESKPSDPSTGYESCHKRVSRMSFTGINCVCPAGNATVYCTGSNTLAGDRQSFVHAETVYGNVPADLHDQSSLLGDLEGPESKPKPGHISHSFRALCDKRRIRIKYEDGKYTVYKEVDRTRRRTVWSLLTGKATNLLSSVIPSKKPSPKRSFRNRKTNS</sequence>
<proteinExistence type="predicted"/>
<gene>
    <name evidence="2" type="ORF">CM83_19357</name>
</gene>
<protein>
    <submittedName>
        <fullName evidence="2">Uncharacterized protein</fullName>
    </submittedName>
</protein>
<feature type="region of interest" description="Disordered" evidence="1">
    <location>
        <begin position="115"/>
        <end position="139"/>
    </location>
</feature>
<feature type="compositionally biased region" description="Polar residues" evidence="1">
    <location>
        <begin position="123"/>
        <end position="135"/>
    </location>
</feature>
<organism evidence="2">
    <name type="scientific">Lygus hesperus</name>
    <name type="common">Western plant bug</name>
    <dbReference type="NCBI Taxonomy" id="30085"/>
    <lineage>
        <taxon>Eukaryota</taxon>
        <taxon>Metazoa</taxon>
        <taxon>Ecdysozoa</taxon>
        <taxon>Arthropoda</taxon>
        <taxon>Hexapoda</taxon>
        <taxon>Insecta</taxon>
        <taxon>Pterygota</taxon>
        <taxon>Neoptera</taxon>
        <taxon>Paraneoptera</taxon>
        <taxon>Hemiptera</taxon>
        <taxon>Heteroptera</taxon>
        <taxon>Panheteroptera</taxon>
        <taxon>Cimicomorpha</taxon>
        <taxon>Miridae</taxon>
        <taxon>Mirini</taxon>
        <taxon>Lygus</taxon>
    </lineage>
</organism>
<name>A0A0A9X7F2_LYGHE</name>
<feature type="region of interest" description="Disordered" evidence="1">
    <location>
        <begin position="1"/>
        <end position="21"/>
    </location>
</feature>